<dbReference type="Pfam" id="PF00440">
    <property type="entry name" value="TetR_N"/>
    <property type="match status" value="1"/>
</dbReference>
<evidence type="ECO:0000259" key="5">
    <source>
        <dbReference type="PROSITE" id="PS50977"/>
    </source>
</evidence>
<dbReference type="SUPFAM" id="SSF48498">
    <property type="entry name" value="Tetracyclin repressor-like, C-terminal domain"/>
    <property type="match status" value="1"/>
</dbReference>
<feature type="DNA-binding region" description="H-T-H motif" evidence="4">
    <location>
        <begin position="39"/>
        <end position="58"/>
    </location>
</feature>
<dbReference type="InterPro" id="IPR023772">
    <property type="entry name" value="DNA-bd_HTH_TetR-type_CS"/>
</dbReference>
<evidence type="ECO:0000256" key="4">
    <source>
        <dbReference type="PROSITE-ProRule" id="PRU00335"/>
    </source>
</evidence>
<protein>
    <submittedName>
        <fullName evidence="6">TetR/AcrR family transcriptional regulator</fullName>
    </submittedName>
</protein>
<dbReference type="EMBL" id="JBHPON010000001">
    <property type="protein sequence ID" value="MFC6035595.1"/>
    <property type="molecule type" value="Genomic_DNA"/>
</dbReference>
<reference evidence="6 7" key="1">
    <citation type="submission" date="2024-09" db="EMBL/GenBank/DDBJ databases">
        <authorList>
            <person name="Zhang Z.-H."/>
        </authorList>
    </citation>
    <scope>NUCLEOTIDE SEQUENCE [LARGE SCALE GENOMIC DNA]</scope>
    <source>
        <strain evidence="6 7">HHTR114</strain>
    </source>
</reference>
<dbReference type="InterPro" id="IPR001647">
    <property type="entry name" value="HTH_TetR"/>
</dbReference>
<dbReference type="PRINTS" id="PR00455">
    <property type="entry name" value="HTHTETR"/>
</dbReference>
<sequence length="211" mass="24290">MKAKAKQGSIKEQVSDLKWKAVIDTAIELFHKNGYRGTSIDMIADELGVTKPFIYYRFKSKADLLTGVFAHAEEVVAKDAQKILQGPETPDVKYYNIVRQFVETACEHWKLLSVFYNEEHNLPERKLGEVRRIRREWIKSIASLLEEGRNQGYFKFGDVEITVNALMGMVIWIYQWMPNYKQKDHDFIAKELTGCAMALVGSQSPARPGKR</sequence>
<dbReference type="SUPFAM" id="SSF46689">
    <property type="entry name" value="Homeodomain-like"/>
    <property type="match status" value="1"/>
</dbReference>
<dbReference type="RefSeq" id="WP_379879002.1">
    <property type="nucleotide sequence ID" value="NZ_JBHPON010000001.1"/>
</dbReference>
<dbReference type="PROSITE" id="PS01081">
    <property type="entry name" value="HTH_TETR_1"/>
    <property type="match status" value="1"/>
</dbReference>
<dbReference type="Gene3D" id="1.10.10.60">
    <property type="entry name" value="Homeodomain-like"/>
    <property type="match status" value="1"/>
</dbReference>
<keyword evidence="1" id="KW-0805">Transcription regulation</keyword>
<dbReference type="InterPro" id="IPR050109">
    <property type="entry name" value="HTH-type_TetR-like_transc_reg"/>
</dbReference>
<gene>
    <name evidence="6" type="ORF">ACFMB1_08585</name>
</gene>
<dbReference type="Gene3D" id="1.10.357.10">
    <property type="entry name" value="Tetracycline Repressor, domain 2"/>
    <property type="match status" value="1"/>
</dbReference>
<name>A0ABW1KW89_9PROT</name>
<feature type="domain" description="HTH tetR-type" evidence="5">
    <location>
        <begin position="16"/>
        <end position="76"/>
    </location>
</feature>
<dbReference type="InterPro" id="IPR036271">
    <property type="entry name" value="Tet_transcr_reg_TetR-rel_C_sf"/>
</dbReference>
<dbReference type="InterPro" id="IPR009057">
    <property type="entry name" value="Homeodomain-like_sf"/>
</dbReference>
<evidence type="ECO:0000256" key="1">
    <source>
        <dbReference type="ARBA" id="ARBA00023015"/>
    </source>
</evidence>
<evidence type="ECO:0000256" key="3">
    <source>
        <dbReference type="ARBA" id="ARBA00023163"/>
    </source>
</evidence>
<keyword evidence="7" id="KW-1185">Reference proteome</keyword>
<keyword evidence="3" id="KW-0804">Transcription</keyword>
<dbReference type="Pfam" id="PF17932">
    <property type="entry name" value="TetR_C_24"/>
    <property type="match status" value="1"/>
</dbReference>
<dbReference type="Proteomes" id="UP001596116">
    <property type="component" value="Unassembled WGS sequence"/>
</dbReference>
<comment type="caution">
    <text evidence="6">The sequence shown here is derived from an EMBL/GenBank/DDBJ whole genome shotgun (WGS) entry which is preliminary data.</text>
</comment>
<dbReference type="InterPro" id="IPR041490">
    <property type="entry name" value="KstR2_TetR_C"/>
</dbReference>
<dbReference type="PROSITE" id="PS50977">
    <property type="entry name" value="HTH_TETR_2"/>
    <property type="match status" value="1"/>
</dbReference>
<keyword evidence="2 4" id="KW-0238">DNA-binding</keyword>
<evidence type="ECO:0000313" key="6">
    <source>
        <dbReference type="EMBL" id="MFC6035595.1"/>
    </source>
</evidence>
<dbReference type="PANTHER" id="PTHR30055:SF234">
    <property type="entry name" value="HTH-TYPE TRANSCRIPTIONAL REGULATOR BETI"/>
    <property type="match status" value="1"/>
</dbReference>
<proteinExistence type="predicted"/>
<evidence type="ECO:0000256" key="2">
    <source>
        <dbReference type="ARBA" id="ARBA00023125"/>
    </source>
</evidence>
<dbReference type="PANTHER" id="PTHR30055">
    <property type="entry name" value="HTH-TYPE TRANSCRIPTIONAL REGULATOR RUTR"/>
    <property type="match status" value="1"/>
</dbReference>
<organism evidence="6 7">
    <name type="scientific">Hyphococcus aureus</name>
    <dbReference type="NCBI Taxonomy" id="2666033"/>
    <lineage>
        <taxon>Bacteria</taxon>
        <taxon>Pseudomonadati</taxon>
        <taxon>Pseudomonadota</taxon>
        <taxon>Alphaproteobacteria</taxon>
        <taxon>Parvularculales</taxon>
        <taxon>Parvularculaceae</taxon>
        <taxon>Hyphococcus</taxon>
    </lineage>
</organism>
<accession>A0ABW1KW89</accession>
<evidence type="ECO:0000313" key="7">
    <source>
        <dbReference type="Proteomes" id="UP001596116"/>
    </source>
</evidence>